<evidence type="ECO:0000313" key="4">
    <source>
        <dbReference type="Proteomes" id="UP001604336"/>
    </source>
</evidence>
<keyword evidence="1" id="KW-0853">WD repeat</keyword>
<keyword evidence="4" id="KW-1185">Reference proteome</keyword>
<dbReference type="InterPro" id="IPR015943">
    <property type="entry name" value="WD40/YVTN_repeat-like_dom_sf"/>
</dbReference>
<dbReference type="Proteomes" id="UP001604336">
    <property type="component" value="Unassembled WGS sequence"/>
</dbReference>
<reference evidence="4" key="1">
    <citation type="submission" date="2024-07" db="EMBL/GenBank/DDBJ databases">
        <title>Two chromosome-level genome assemblies of Korean endemic species Abeliophyllum distichum and Forsythia ovata (Oleaceae).</title>
        <authorList>
            <person name="Jang H."/>
        </authorList>
    </citation>
    <scope>NUCLEOTIDE SEQUENCE [LARGE SCALE GENOMIC DNA]</scope>
</reference>
<dbReference type="Gene3D" id="2.130.10.10">
    <property type="entry name" value="YVTN repeat-like/Quinoprotein amine dehydrogenase"/>
    <property type="match status" value="1"/>
</dbReference>
<dbReference type="AlphaFoldDB" id="A0ABD1SBD0"/>
<dbReference type="PANTHER" id="PTHR19919">
    <property type="entry name" value="WD REPEAT CONTAINING PROTEIN"/>
    <property type="match status" value="1"/>
</dbReference>
<accession>A0ABD1SBD0</accession>
<dbReference type="EMBL" id="JBFOLK010000007">
    <property type="protein sequence ID" value="KAL2498062.1"/>
    <property type="molecule type" value="Genomic_DNA"/>
</dbReference>
<dbReference type="InterPro" id="IPR045159">
    <property type="entry name" value="DCAF7-like"/>
</dbReference>
<evidence type="ECO:0000256" key="2">
    <source>
        <dbReference type="ARBA" id="ARBA00022737"/>
    </source>
</evidence>
<proteinExistence type="predicted"/>
<evidence type="ECO:0000256" key="1">
    <source>
        <dbReference type="ARBA" id="ARBA00022574"/>
    </source>
</evidence>
<dbReference type="InterPro" id="IPR036322">
    <property type="entry name" value="WD40_repeat_dom_sf"/>
</dbReference>
<comment type="caution">
    <text evidence="3">The sequence shown here is derived from an EMBL/GenBank/DDBJ whole genome shotgun (WGS) entry which is preliminary data.</text>
</comment>
<gene>
    <name evidence="3" type="ORF">Adt_23612</name>
</gene>
<keyword evidence="2" id="KW-0677">Repeat</keyword>
<sequence length="136" mass="15200">MELKCRLNNNGNNEFYGPLTSFDWNKAEPNRIGMSSIDTSTIGDKEHSTIIYESSVPDMPLVQLGWNKQDPKYMSTIIIDSSKIVVLDIRFLTLPVVELQRHQASANAVSWTPHSCCHICTAGDDSQALILDPFMA</sequence>
<protein>
    <submittedName>
        <fullName evidence="3">WD repeat-containing protein LWD1</fullName>
    </submittedName>
</protein>
<evidence type="ECO:0000313" key="3">
    <source>
        <dbReference type="EMBL" id="KAL2498062.1"/>
    </source>
</evidence>
<dbReference type="SUPFAM" id="SSF50978">
    <property type="entry name" value="WD40 repeat-like"/>
    <property type="match status" value="1"/>
</dbReference>
<name>A0ABD1SBD0_9LAMI</name>
<organism evidence="3 4">
    <name type="scientific">Abeliophyllum distichum</name>
    <dbReference type="NCBI Taxonomy" id="126358"/>
    <lineage>
        <taxon>Eukaryota</taxon>
        <taxon>Viridiplantae</taxon>
        <taxon>Streptophyta</taxon>
        <taxon>Embryophyta</taxon>
        <taxon>Tracheophyta</taxon>
        <taxon>Spermatophyta</taxon>
        <taxon>Magnoliopsida</taxon>
        <taxon>eudicotyledons</taxon>
        <taxon>Gunneridae</taxon>
        <taxon>Pentapetalae</taxon>
        <taxon>asterids</taxon>
        <taxon>lamiids</taxon>
        <taxon>Lamiales</taxon>
        <taxon>Oleaceae</taxon>
        <taxon>Forsythieae</taxon>
        <taxon>Abeliophyllum</taxon>
    </lineage>
</organism>